<evidence type="ECO:0000256" key="6">
    <source>
        <dbReference type="ARBA" id="ARBA00022694"/>
    </source>
</evidence>
<dbReference type="GO" id="GO:0009507">
    <property type="term" value="C:chloroplast"/>
    <property type="evidence" value="ECO:0007669"/>
    <property type="project" value="TreeGrafter"/>
</dbReference>
<dbReference type="SUPFAM" id="SSF53474">
    <property type="entry name" value="alpha/beta-Hydrolases"/>
    <property type="match status" value="1"/>
</dbReference>
<protein>
    <recommendedName>
        <fullName evidence="2">tRNA (guanine(46)-N(7))-methyltransferase</fullName>
        <ecNumber evidence="2">2.1.1.33</ecNumber>
    </recommendedName>
</protein>
<dbReference type="EMBL" id="JALJOV010001637">
    <property type="protein sequence ID" value="KAK9845162.1"/>
    <property type="molecule type" value="Genomic_DNA"/>
</dbReference>
<feature type="compositionally biased region" description="Polar residues" evidence="7">
    <location>
        <begin position="474"/>
        <end position="484"/>
    </location>
</feature>
<evidence type="ECO:0000313" key="9">
    <source>
        <dbReference type="EMBL" id="KAK9845162.1"/>
    </source>
</evidence>
<gene>
    <name evidence="9" type="ORF">WJX84_009940</name>
</gene>
<feature type="compositionally biased region" description="Low complexity" evidence="7">
    <location>
        <begin position="461"/>
        <end position="473"/>
    </location>
</feature>
<dbReference type="PANTHER" id="PTHR46438">
    <property type="entry name" value="ALPHA/BETA-HYDROLASES SUPERFAMILY PROTEIN"/>
    <property type="match status" value="1"/>
</dbReference>
<evidence type="ECO:0000256" key="2">
    <source>
        <dbReference type="ARBA" id="ARBA00011977"/>
    </source>
</evidence>
<dbReference type="InterPro" id="IPR000073">
    <property type="entry name" value="AB_hydrolase_1"/>
</dbReference>
<dbReference type="InterPro" id="IPR029058">
    <property type="entry name" value="AB_hydrolase_fold"/>
</dbReference>
<organism evidence="9 10">
    <name type="scientific">Apatococcus fuscideae</name>
    <dbReference type="NCBI Taxonomy" id="2026836"/>
    <lineage>
        <taxon>Eukaryota</taxon>
        <taxon>Viridiplantae</taxon>
        <taxon>Chlorophyta</taxon>
        <taxon>core chlorophytes</taxon>
        <taxon>Trebouxiophyceae</taxon>
        <taxon>Chlorellales</taxon>
        <taxon>Chlorellaceae</taxon>
        <taxon>Apatococcus</taxon>
    </lineage>
</organism>
<dbReference type="SUPFAM" id="SSF53335">
    <property type="entry name" value="S-adenosyl-L-methionine-dependent methyltransferases"/>
    <property type="match status" value="1"/>
</dbReference>
<accession>A0AAW1SHX1</accession>
<dbReference type="Gene3D" id="3.40.50.1820">
    <property type="entry name" value="alpha/beta hydrolase"/>
    <property type="match status" value="2"/>
</dbReference>
<dbReference type="Proteomes" id="UP001485043">
    <property type="component" value="Unassembled WGS sequence"/>
</dbReference>
<evidence type="ECO:0000259" key="8">
    <source>
        <dbReference type="Pfam" id="PF00561"/>
    </source>
</evidence>
<evidence type="ECO:0000256" key="3">
    <source>
        <dbReference type="ARBA" id="ARBA00022603"/>
    </source>
</evidence>
<dbReference type="PROSITE" id="PS51625">
    <property type="entry name" value="SAM_MT_TRMB"/>
    <property type="match status" value="1"/>
</dbReference>
<dbReference type="EC" id="2.1.1.33" evidence="2"/>
<evidence type="ECO:0000256" key="7">
    <source>
        <dbReference type="SAM" id="MobiDB-lite"/>
    </source>
</evidence>
<reference evidence="9 10" key="1">
    <citation type="journal article" date="2024" name="Nat. Commun.">
        <title>Phylogenomics reveals the evolutionary origins of lichenization in chlorophyte algae.</title>
        <authorList>
            <person name="Puginier C."/>
            <person name="Libourel C."/>
            <person name="Otte J."/>
            <person name="Skaloud P."/>
            <person name="Haon M."/>
            <person name="Grisel S."/>
            <person name="Petersen M."/>
            <person name="Berrin J.G."/>
            <person name="Delaux P.M."/>
            <person name="Dal Grande F."/>
            <person name="Keller J."/>
        </authorList>
    </citation>
    <scope>NUCLEOTIDE SEQUENCE [LARGE SCALE GENOMIC DNA]</scope>
    <source>
        <strain evidence="9 10">SAG 2523</strain>
    </source>
</reference>
<evidence type="ECO:0000256" key="4">
    <source>
        <dbReference type="ARBA" id="ARBA00022679"/>
    </source>
</evidence>
<keyword evidence="5" id="KW-0949">S-adenosyl-L-methionine</keyword>
<comment type="catalytic activity">
    <reaction evidence="1">
        <text>guanosine(46) in tRNA + S-adenosyl-L-methionine = N(7)-methylguanosine(46) in tRNA + S-adenosyl-L-homocysteine</text>
        <dbReference type="Rhea" id="RHEA:42708"/>
        <dbReference type="Rhea" id="RHEA-COMP:10188"/>
        <dbReference type="Rhea" id="RHEA-COMP:10189"/>
        <dbReference type="ChEBI" id="CHEBI:57856"/>
        <dbReference type="ChEBI" id="CHEBI:59789"/>
        <dbReference type="ChEBI" id="CHEBI:74269"/>
        <dbReference type="ChEBI" id="CHEBI:74480"/>
        <dbReference type="EC" id="2.1.1.33"/>
    </reaction>
</comment>
<evidence type="ECO:0000313" key="10">
    <source>
        <dbReference type="Proteomes" id="UP001485043"/>
    </source>
</evidence>
<dbReference type="InterPro" id="IPR003358">
    <property type="entry name" value="tRNA_(Gua-N-7)_MeTrfase_Trmb"/>
</dbReference>
<dbReference type="AlphaFoldDB" id="A0AAW1SHX1"/>
<name>A0AAW1SHX1_9CHLO</name>
<keyword evidence="10" id="KW-1185">Reference proteome</keyword>
<evidence type="ECO:0000256" key="1">
    <source>
        <dbReference type="ARBA" id="ARBA00000142"/>
    </source>
</evidence>
<proteinExistence type="predicted"/>
<keyword evidence="3" id="KW-0489">Methyltransferase</keyword>
<feature type="domain" description="AB hydrolase-1" evidence="8">
    <location>
        <begin position="319"/>
        <end position="637"/>
    </location>
</feature>
<dbReference type="CDD" id="cd02440">
    <property type="entry name" value="AdoMet_MTases"/>
    <property type="match status" value="1"/>
</dbReference>
<keyword evidence="4" id="KW-0808">Transferase</keyword>
<sequence length="654" mass="72437">MRWTLQQVTKPLLGVVPRVCRHKPTISALPSSQEILVREAHKAAWPEVNLDALEVTKVGRRVRQHVNPFKEELQVPIQPPNWGQIFHRPTLPLTVDIGCGPGRFLLASAKRMQDSNYLGLEIRQPLVDRATDWSRAMDLAGRVHFVYASANVQLGNLLNSYPGDVDLITVQFPDPHWKAKHKKRRIVQPALVKTMRDVLRPGGRLFMQSDVMEVAKAMWDEVDSAAGDAFQLAEGNKPKLSTALAADASGPTPTRTWLPFNPLGTPTEREARAVAQVEPIVETDSHSHQRLQFRENGWNFWEWQKHRIHYIATGPEDGPPVVLVHGFGASAYHWRYNIPDLAKKYRVYAVDLLGFGWSDKALVSYEGYSIWQEQLSDFIKQVAGGKPVVLVGNSLGGYNSLATAAKFPELVRGVVLVNAAGRFEEVKEALEAPIEAALTQSERAGLEASLELASDAAALSSAEPISSTESSPAQAAQSKTTASDIKQRDPGPSKPFGLGKPDPSPSLLQRIVSPVKSLAMRTAVYASFFAAKQPSRIRSVLKQVYTNDINIDDELVQSIAAPAKDKSAAEVFYRVITANGTPVNQLLAELKSHRTPMLLLWGDYDPWIRPSSADRIQRLYPLAERFSVPAGHCPHDDLPEPVNQGLLQWLDRLQ</sequence>
<dbReference type="InterPro" id="IPR029063">
    <property type="entry name" value="SAM-dependent_MTases_sf"/>
</dbReference>
<feature type="region of interest" description="Disordered" evidence="7">
    <location>
        <begin position="461"/>
        <end position="507"/>
    </location>
</feature>
<comment type="caution">
    <text evidence="9">The sequence shown here is derived from an EMBL/GenBank/DDBJ whole genome shotgun (WGS) entry which is preliminary data.</text>
</comment>
<dbReference type="Pfam" id="PF02390">
    <property type="entry name" value="Methyltransf_4"/>
    <property type="match status" value="1"/>
</dbReference>
<dbReference type="PRINTS" id="PR00111">
    <property type="entry name" value="ABHYDROLASE"/>
</dbReference>
<evidence type="ECO:0000256" key="5">
    <source>
        <dbReference type="ARBA" id="ARBA00022691"/>
    </source>
</evidence>
<dbReference type="GO" id="GO:0008176">
    <property type="term" value="F:tRNA (guanine(46)-N7)-methyltransferase activity"/>
    <property type="evidence" value="ECO:0007669"/>
    <property type="project" value="UniProtKB-EC"/>
</dbReference>
<dbReference type="Pfam" id="PF00561">
    <property type="entry name" value="Abhydrolase_1"/>
    <property type="match status" value="1"/>
</dbReference>
<keyword evidence="6" id="KW-0819">tRNA processing</keyword>
<dbReference type="PANTHER" id="PTHR46438:SF2">
    <property type="entry name" value="ALPHA_BETA-HYDROLASES SUPERFAMILY PROTEIN"/>
    <property type="match status" value="1"/>
</dbReference>
<dbReference type="Gene3D" id="3.40.50.150">
    <property type="entry name" value="Vaccinia Virus protein VP39"/>
    <property type="match status" value="1"/>
</dbReference>